<proteinExistence type="predicted"/>
<dbReference type="AlphaFoldDB" id="A0A0F9K7G0"/>
<name>A0A0F9K7G0_9ZZZZ</name>
<accession>A0A0F9K7G0</accession>
<comment type="caution">
    <text evidence="1">The sequence shown here is derived from an EMBL/GenBank/DDBJ whole genome shotgun (WGS) entry which is preliminary data.</text>
</comment>
<sequence length="90" mass="10609">MPTFQHKETQRATVWVSDKRHSPDAIEIKEPQDLPPVEFWKLLLRVPPEIIDQGRIGLDCYLKAFFDKYPKTYFVWIFPSGFPDGIQPTF</sequence>
<protein>
    <submittedName>
        <fullName evidence="1">Uncharacterized protein</fullName>
    </submittedName>
</protein>
<dbReference type="EMBL" id="LAZR01015840">
    <property type="protein sequence ID" value="KKM07118.1"/>
    <property type="molecule type" value="Genomic_DNA"/>
</dbReference>
<evidence type="ECO:0000313" key="1">
    <source>
        <dbReference type="EMBL" id="KKM07118.1"/>
    </source>
</evidence>
<reference evidence="1" key="1">
    <citation type="journal article" date="2015" name="Nature">
        <title>Complex archaea that bridge the gap between prokaryotes and eukaryotes.</title>
        <authorList>
            <person name="Spang A."/>
            <person name="Saw J.H."/>
            <person name="Jorgensen S.L."/>
            <person name="Zaremba-Niedzwiedzka K."/>
            <person name="Martijn J."/>
            <person name="Lind A.E."/>
            <person name="van Eijk R."/>
            <person name="Schleper C."/>
            <person name="Guy L."/>
            <person name="Ettema T.J."/>
        </authorList>
    </citation>
    <scope>NUCLEOTIDE SEQUENCE</scope>
</reference>
<gene>
    <name evidence="1" type="ORF">LCGC14_1737080</name>
</gene>
<organism evidence="1">
    <name type="scientific">marine sediment metagenome</name>
    <dbReference type="NCBI Taxonomy" id="412755"/>
    <lineage>
        <taxon>unclassified sequences</taxon>
        <taxon>metagenomes</taxon>
        <taxon>ecological metagenomes</taxon>
    </lineage>
</organism>